<dbReference type="PANTHER" id="PTHR31223:SF70">
    <property type="entry name" value="LOG FAMILY PROTEIN YJL055W"/>
    <property type="match status" value="1"/>
</dbReference>
<dbReference type="Pfam" id="PF03641">
    <property type="entry name" value="Lysine_decarbox"/>
    <property type="match status" value="1"/>
</dbReference>
<dbReference type="Proteomes" id="UP001203284">
    <property type="component" value="Unassembled WGS sequence"/>
</dbReference>
<keyword evidence="5" id="KW-1185">Reference proteome</keyword>
<gene>
    <name evidence="4" type="ORF">MWN34_12695</name>
</gene>
<dbReference type="SUPFAM" id="SSF102405">
    <property type="entry name" value="MCP/YpsA-like"/>
    <property type="match status" value="1"/>
</dbReference>
<evidence type="ECO:0000313" key="4">
    <source>
        <dbReference type="EMBL" id="MCK0197769.1"/>
    </source>
</evidence>
<protein>
    <recommendedName>
        <fullName evidence="3">Cytokinin riboside 5'-monophosphate phosphoribohydrolase</fullName>
        <ecNumber evidence="3">3.2.2.n1</ecNumber>
    </recommendedName>
</protein>
<name>A0ABT0DCZ9_9HYPH</name>
<organism evidence="4 5">
    <name type="scientific">Ancylobacter crimeensis</name>
    <dbReference type="NCBI Taxonomy" id="2579147"/>
    <lineage>
        <taxon>Bacteria</taxon>
        <taxon>Pseudomonadati</taxon>
        <taxon>Pseudomonadota</taxon>
        <taxon>Alphaproteobacteria</taxon>
        <taxon>Hyphomicrobiales</taxon>
        <taxon>Xanthobacteraceae</taxon>
        <taxon>Ancylobacter</taxon>
    </lineage>
</organism>
<reference evidence="4 5" key="1">
    <citation type="submission" date="2022-04" db="EMBL/GenBank/DDBJ databases">
        <authorList>
            <person name="Grouzdev D.S."/>
            <person name="Pantiukh K.S."/>
            <person name="Krutkina M.S."/>
        </authorList>
    </citation>
    <scope>NUCLEOTIDE SEQUENCE [LARGE SCALE GENOMIC DNA]</scope>
    <source>
        <strain evidence="4 5">6x-1</strain>
    </source>
</reference>
<dbReference type="EC" id="3.2.2.n1" evidence="3"/>
<dbReference type="Gene3D" id="3.40.50.450">
    <property type="match status" value="1"/>
</dbReference>
<comment type="caution">
    <text evidence="4">The sequence shown here is derived from an EMBL/GenBank/DDBJ whole genome shotgun (WGS) entry which is preliminary data.</text>
</comment>
<comment type="catalytic activity">
    <reaction evidence="1">
        <text>AMP + H2O = D-ribose 5-phosphate + adenine</text>
        <dbReference type="Rhea" id="RHEA:20129"/>
        <dbReference type="ChEBI" id="CHEBI:15377"/>
        <dbReference type="ChEBI" id="CHEBI:16708"/>
        <dbReference type="ChEBI" id="CHEBI:78346"/>
        <dbReference type="ChEBI" id="CHEBI:456215"/>
        <dbReference type="EC" id="3.2.2.4"/>
    </reaction>
</comment>
<keyword evidence="3" id="KW-0378">Hydrolase</keyword>
<proteinExistence type="inferred from homology"/>
<evidence type="ECO:0000256" key="1">
    <source>
        <dbReference type="ARBA" id="ARBA00000274"/>
    </source>
</evidence>
<evidence type="ECO:0000313" key="5">
    <source>
        <dbReference type="Proteomes" id="UP001203284"/>
    </source>
</evidence>
<evidence type="ECO:0000256" key="3">
    <source>
        <dbReference type="RuleBase" id="RU363015"/>
    </source>
</evidence>
<dbReference type="PANTHER" id="PTHR31223">
    <property type="entry name" value="LOG FAMILY PROTEIN YJL055W"/>
    <property type="match status" value="1"/>
</dbReference>
<dbReference type="NCBIfam" id="TIGR00730">
    <property type="entry name" value="Rossman fold protein, TIGR00730 family"/>
    <property type="match status" value="1"/>
</dbReference>
<accession>A0ABT0DCZ9</accession>
<sequence>MRRICVFLGSNPGRRPDYVEAARALGTAIAQEGLGLVYGGSSVGLMGALADAALAAGGEVIGIIPQRLVDKEVAHNGIADLRVVASMHERKAAMAELADAFVALPGGAGTLEELFEVWTWAQLGSHSKPCAVLNVAGYYDGLLTFLDHAETEGFMRPQHRNMLLVADTPAALFRQLRDYDAPNVTKWIGRAER</sequence>
<dbReference type="InterPro" id="IPR031100">
    <property type="entry name" value="LOG_fam"/>
</dbReference>
<dbReference type="RefSeq" id="WP_247029659.1">
    <property type="nucleotide sequence ID" value="NZ_JALKCH010000007.1"/>
</dbReference>
<keyword evidence="3" id="KW-0203">Cytokinin biosynthesis</keyword>
<comment type="similarity">
    <text evidence="2 3">Belongs to the LOG family.</text>
</comment>
<dbReference type="EMBL" id="JALKCH010000007">
    <property type="protein sequence ID" value="MCK0197769.1"/>
    <property type="molecule type" value="Genomic_DNA"/>
</dbReference>
<evidence type="ECO:0000256" key="2">
    <source>
        <dbReference type="ARBA" id="ARBA00006763"/>
    </source>
</evidence>
<dbReference type="InterPro" id="IPR005269">
    <property type="entry name" value="LOG"/>
</dbReference>